<keyword evidence="6" id="KW-0808">Transferase</keyword>
<comment type="similarity">
    <text evidence="1">Belongs to the methylamine corrinoid protein family.</text>
</comment>
<proteinExistence type="inferred from homology"/>
<dbReference type="CDD" id="cd02070">
    <property type="entry name" value="corrinoid_protein_B12-BD"/>
    <property type="match status" value="1"/>
</dbReference>
<dbReference type="RefSeq" id="WP_095132035.1">
    <property type="nucleotide sequence ID" value="NZ_NIBG01000003.1"/>
</dbReference>
<comment type="caution">
    <text evidence="6">The sequence shown here is derived from an EMBL/GenBank/DDBJ whole genome shotgun (WGS) entry which is preliminary data.</text>
</comment>
<dbReference type="SMART" id="SM01018">
    <property type="entry name" value="B12-binding_2"/>
    <property type="match status" value="1"/>
</dbReference>
<dbReference type="GO" id="GO:0046653">
    <property type="term" value="P:tetrahydrofolate metabolic process"/>
    <property type="evidence" value="ECO:0007669"/>
    <property type="project" value="TreeGrafter"/>
</dbReference>
<dbReference type="SUPFAM" id="SSF52242">
    <property type="entry name" value="Cobalamin (vitamin B12)-binding domain"/>
    <property type="match status" value="1"/>
</dbReference>
<dbReference type="PANTHER" id="PTHR45833">
    <property type="entry name" value="METHIONINE SYNTHASE"/>
    <property type="match status" value="1"/>
</dbReference>
<dbReference type="AlphaFoldDB" id="A0A267MM48"/>
<reference evidence="6 7" key="1">
    <citation type="submission" date="2017-06" db="EMBL/GenBank/DDBJ databases">
        <title>Draft genome sequence of anaerobic fermentative bacterium Anaeromicrobium sediminis DY2726D isolated from West Pacific Ocean sediments.</title>
        <authorList>
            <person name="Zeng X."/>
        </authorList>
    </citation>
    <scope>NUCLEOTIDE SEQUENCE [LARGE SCALE GENOMIC DNA]</scope>
    <source>
        <strain evidence="6 7">DY2726D</strain>
    </source>
</reference>
<dbReference type="GO" id="GO:0031419">
    <property type="term" value="F:cobalamin binding"/>
    <property type="evidence" value="ECO:0007669"/>
    <property type="project" value="InterPro"/>
</dbReference>
<dbReference type="GO" id="GO:0032259">
    <property type="term" value="P:methylation"/>
    <property type="evidence" value="ECO:0007669"/>
    <property type="project" value="UniProtKB-KW"/>
</dbReference>
<dbReference type="PANTHER" id="PTHR45833:SF1">
    <property type="entry name" value="METHIONINE SYNTHASE"/>
    <property type="match status" value="1"/>
</dbReference>
<dbReference type="InterPro" id="IPR050554">
    <property type="entry name" value="Met_Synthase/Corrinoid"/>
</dbReference>
<dbReference type="GO" id="GO:0050667">
    <property type="term" value="P:homocysteine metabolic process"/>
    <property type="evidence" value="ECO:0007669"/>
    <property type="project" value="TreeGrafter"/>
</dbReference>
<keyword evidence="2" id="KW-0479">Metal-binding</keyword>
<dbReference type="InterPro" id="IPR036724">
    <property type="entry name" value="Cobalamin-bd_sf"/>
</dbReference>
<dbReference type="FunFam" id="3.40.50.280:FF:000003">
    <property type="entry name" value="Dimethylamine methyltransferase corrinoid protein"/>
    <property type="match status" value="1"/>
</dbReference>
<evidence type="ECO:0000259" key="4">
    <source>
        <dbReference type="PROSITE" id="PS51332"/>
    </source>
</evidence>
<keyword evidence="3" id="KW-0170">Cobalt</keyword>
<evidence type="ECO:0000256" key="2">
    <source>
        <dbReference type="ARBA" id="ARBA00022723"/>
    </source>
</evidence>
<dbReference type="Gene3D" id="1.10.1240.10">
    <property type="entry name" value="Methionine synthase domain"/>
    <property type="match status" value="1"/>
</dbReference>
<dbReference type="GO" id="GO:0008705">
    <property type="term" value="F:methionine synthase activity"/>
    <property type="evidence" value="ECO:0007669"/>
    <property type="project" value="TreeGrafter"/>
</dbReference>
<dbReference type="GO" id="GO:0046872">
    <property type="term" value="F:metal ion binding"/>
    <property type="evidence" value="ECO:0007669"/>
    <property type="project" value="UniProtKB-KW"/>
</dbReference>
<dbReference type="GO" id="GO:0005829">
    <property type="term" value="C:cytosol"/>
    <property type="evidence" value="ECO:0007669"/>
    <property type="project" value="TreeGrafter"/>
</dbReference>
<dbReference type="InterPro" id="IPR036594">
    <property type="entry name" value="Meth_synthase_dom"/>
</dbReference>
<dbReference type="Proteomes" id="UP000216024">
    <property type="component" value="Unassembled WGS sequence"/>
</dbReference>
<feature type="domain" description="B12-binding N-terminal" evidence="5">
    <location>
        <begin position="1"/>
        <end position="89"/>
    </location>
</feature>
<evidence type="ECO:0000256" key="3">
    <source>
        <dbReference type="ARBA" id="ARBA00023285"/>
    </source>
</evidence>
<dbReference type="InterPro" id="IPR006158">
    <property type="entry name" value="Cobalamin-bd"/>
</dbReference>
<dbReference type="Pfam" id="PF02607">
    <property type="entry name" value="B12-binding_2"/>
    <property type="match status" value="1"/>
</dbReference>
<dbReference type="PROSITE" id="PS51337">
    <property type="entry name" value="B12_BINDING_NTER"/>
    <property type="match status" value="1"/>
</dbReference>
<evidence type="ECO:0000259" key="5">
    <source>
        <dbReference type="PROSITE" id="PS51337"/>
    </source>
</evidence>
<dbReference type="OrthoDB" id="9803687at2"/>
<dbReference type="SUPFAM" id="SSF47644">
    <property type="entry name" value="Methionine synthase domain"/>
    <property type="match status" value="1"/>
</dbReference>
<keyword evidence="7" id="KW-1185">Reference proteome</keyword>
<name>A0A267MM48_9FIRM</name>
<dbReference type="Pfam" id="PF02310">
    <property type="entry name" value="B12-binding"/>
    <property type="match status" value="1"/>
</dbReference>
<dbReference type="Gene3D" id="3.40.50.280">
    <property type="entry name" value="Cobalamin-binding domain"/>
    <property type="match status" value="1"/>
</dbReference>
<organism evidence="6 7">
    <name type="scientific">Anaeromicrobium sediminis</name>
    <dbReference type="NCBI Taxonomy" id="1478221"/>
    <lineage>
        <taxon>Bacteria</taxon>
        <taxon>Bacillati</taxon>
        <taxon>Bacillota</taxon>
        <taxon>Clostridia</taxon>
        <taxon>Peptostreptococcales</taxon>
        <taxon>Thermotaleaceae</taxon>
        <taxon>Anaeromicrobium</taxon>
    </lineage>
</organism>
<accession>A0A267MM48</accession>
<dbReference type="EMBL" id="NIBG01000003">
    <property type="protein sequence ID" value="PAB60482.1"/>
    <property type="molecule type" value="Genomic_DNA"/>
</dbReference>
<keyword evidence="6" id="KW-0489">Methyltransferase</keyword>
<evidence type="ECO:0000313" key="6">
    <source>
        <dbReference type="EMBL" id="PAB60482.1"/>
    </source>
</evidence>
<evidence type="ECO:0000313" key="7">
    <source>
        <dbReference type="Proteomes" id="UP000216024"/>
    </source>
</evidence>
<dbReference type="InterPro" id="IPR003759">
    <property type="entry name" value="Cbl-bd_cap"/>
</dbReference>
<gene>
    <name evidence="6" type="ORF">CCE28_06180</name>
</gene>
<protein>
    <submittedName>
        <fullName evidence="6">Methyltransferase</fullName>
    </submittedName>
</protein>
<feature type="domain" description="B12-binding" evidence="4">
    <location>
        <begin position="89"/>
        <end position="211"/>
    </location>
</feature>
<sequence>MSELYEQISESILDGDVRQVTELVQEGIDEGLSAKELLNDALLEGMNEVGVLFKDGELFVPEVLMAARAMDAGVQLLKPLLQEGDVVKKGKIVFATVKGDLHDIGKKLCIMMLEGAGYEVVDIGMDVPPEKIVEGIKEHNADIVAMSAMLTTTMAAMKESVEAIKENALYDKVRIMVGGAPVSEQYAVSIGANYSADATSAVELANELMAV</sequence>
<dbReference type="PROSITE" id="PS51332">
    <property type="entry name" value="B12_BINDING"/>
    <property type="match status" value="1"/>
</dbReference>
<evidence type="ECO:0000256" key="1">
    <source>
        <dbReference type="ARBA" id="ARBA00010854"/>
    </source>
</evidence>